<dbReference type="AlphaFoldDB" id="A0A2G3AM07"/>
<reference evidence="1 2" key="2">
    <citation type="journal article" date="2017" name="Genome Biol.">
        <title>New reference genome sequences of hot pepper reveal the massive evolution of plant disease-resistance genes by retroduplication.</title>
        <authorList>
            <person name="Kim S."/>
            <person name="Park J."/>
            <person name="Yeom S.I."/>
            <person name="Kim Y.M."/>
            <person name="Seo E."/>
            <person name="Kim K.T."/>
            <person name="Kim M.S."/>
            <person name="Lee J.M."/>
            <person name="Cheong K."/>
            <person name="Shin H.S."/>
            <person name="Kim S.B."/>
            <person name="Han K."/>
            <person name="Lee J."/>
            <person name="Park M."/>
            <person name="Lee H.A."/>
            <person name="Lee H.Y."/>
            <person name="Lee Y."/>
            <person name="Oh S."/>
            <person name="Lee J.H."/>
            <person name="Choi E."/>
            <person name="Choi E."/>
            <person name="Lee S.E."/>
            <person name="Jeon J."/>
            <person name="Kim H."/>
            <person name="Choi G."/>
            <person name="Song H."/>
            <person name="Lee J."/>
            <person name="Lee S.C."/>
            <person name="Kwon J.K."/>
            <person name="Lee H.Y."/>
            <person name="Koo N."/>
            <person name="Hong Y."/>
            <person name="Kim R.W."/>
            <person name="Kang W.H."/>
            <person name="Huh J.H."/>
            <person name="Kang B.C."/>
            <person name="Yang T.J."/>
            <person name="Lee Y.H."/>
            <person name="Bennetzen J.L."/>
            <person name="Choi D."/>
        </authorList>
    </citation>
    <scope>NUCLEOTIDE SEQUENCE [LARGE SCALE GENOMIC DNA]</scope>
    <source>
        <strain evidence="2">cv. CM334</strain>
    </source>
</reference>
<organism evidence="1 2">
    <name type="scientific">Capsicum annuum</name>
    <name type="common">Capsicum pepper</name>
    <dbReference type="NCBI Taxonomy" id="4072"/>
    <lineage>
        <taxon>Eukaryota</taxon>
        <taxon>Viridiplantae</taxon>
        <taxon>Streptophyta</taxon>
        <taxon>Embryophyta</taxon>
        <taxon>Tracheophyta</taxon>
        <taxon>Spermatophyta</taxon>
        <taxon>Magnoliopsida</taxon>
        <taxon>eudicotyledons</taxon>
        <taxon>Gunneridae</taxon>
        <taxon>Pentapetalae</taxon>
        <taxon>asterids</taxon>
        <taxon>lamiids</taxon>
        <taxon>Solanales</taxon>
        <taxon>Solanaceae</taxon>
        <taxon>Solanoideae</taxon>
        <taxon>Capsiceae</taxon>
        <taxon>Capsicum</taxon>
    </lineage>
</organism>
<proteinExistence type="predicted"/>
<reference evidence="1 2" key="1">
    <citation type="journal article" date="2014" name="Nat. Genet.">
        <title>Genome sequence of the hot pepper provides insights into the evolution of pungency in Capsicum species.</title>
        <authorList>
            <person name="Kim S."/>
            <person name="Park M."/>
            <person name="Yeom S.I."/>
            <person name="Kim Y.M."/>
            <person name="Lee J.M."/>
            <person name="Lee H.A."/>
            <person name="Seo E."/>
            <person name="Choi J."/>
            <person name="Cheong K."/>
            <person name="Kim K.T."/>
            <person name="Jung K."/>
            <person name="Lee G.W."/>
            <person name="Oh S.K."/>
            <person name="Bae C."/>
            <person name="Kim S.B."/>
            <person name="Lee H.Y."/>
            <person name="Kim S.Y."/>
            <person name="Kim M.S."/>
            <person name="Kang B.C."/>
            <person name="Jo Y.D."/>
            <person name="Yang H.B."/>
            <person name="Jeong H.J."/>
            <person name="Kang W.H."/>
            <person name="Kwon J.K."/>
            <person name="Shin C."/>
            <person name="Lim J.Y."/>
            <person name="Park J.H."/>
            <person name="Huh J.H."/>
            <person name="Kim J.S."/>
            <person name="Kim B.D."/>
            <person name="Cohen O."/>
            <person name="Paran I."/>
            <person name="Suh M.C."/>
            <person name="Lee S.B."/>
            <person name="Kim Y.K."/>
            <person name="Shin Y."/>
            <person name="Noh S.J."/>
            <person name="Park J."/>
            <person name="Seo Y.S."/>
            <person name="Kwon S.Y."/>
            <person name="Kim H.A."/>
            <person name="Park J.M."/>
            <person name="Kim H.J."/>
            <person name="Choi S.B."/>
            <person name="Bosland P.W."/>
            <person name="Reeves G."/>
            <person name="Jo S.H."/>
            <person name="Lee B.W."/>
            <person name="Cho H.T."/>
            <person name="Choi H.S."/>
            <person name="Lee M.S."/>
            <person name="Yu Y."/>
            <person name="Do Choi Y."/>
            <person name="Park B.S."/>
            <person name="van Deynze A."/>
            <person name="Ashrafi H."/>
            <person name="Hill T."/>
            <person name="Kim W.T."/>
            <person name="Pai H.S."/>
            <person name="Ahn H.K."/>
            <person name="Yeam I."/>
            <person name="Giovannoni J.J."/>
            <person name="Rose J.K."/>
            <person name="Sorensen I."/>
            <person name="Lee S.J."/>
            <person name="Kim R.W."/>
            <person name="Choi I.Y."/>
            <person name="Choi B.S."/>
            <person name="Lim J.S."/>
            <person name="Lee Y.H."/>
            <person name="Choi D."/>
        </authorList>
    </citation>
    <scope>NUCLEOTIDE SEQUENCE [LARGE SCALE GENOMIC DNA]</scope>
    <source>
        <strain evidence="2">cv. CM334</strain>
    </source>
</reference>
<dbReference type="EMBL" id="AYRZ02000001">
    <property type="protein sequence ID" value="PHT95250.1"/>
    <property type="molecule type" value="Genomic_DNA"/>
</dbReference>
<evidence type="ECO:0000313" key="1">
    <source>
        <dbReference type="EMBL" id="PHT95250.1"/>
    </source>
</evidence>
<dbReference type="Gramene" id="PHT95250">
    <property type="protein sequence ID" value="PHT95250"/>
    <property type="gene ID" value="T459_03132"/>
</dbReference>
<accession>A0A2G3AM07</accession>
<name>A0A2G3AM07_CAPAN</name>
<sequence length="81" mass="9356">MIEYKIQFYALSRYAMVILPDKAKMNKRFMRGLTLRIREAVFVVAQSGASLQRVVETAKEFELIHREQYGDLRGKRSGTSG</sequence>
<gene>
    <name evidence="1" type="ORF">T459_03132</name>
</gene>
<protein>
    <submittedName>
        <fullName evidence="1">Uncharacterized protein</fullName>
    </submittedName>
</protein>
<comment type="caution">
    <text evidence="1">The sequence shown here is derived from an EMBL/GenBank/DDBJ whole genome shotgun (WGS) entry which is preliminary data.</text>
</comment>
<dbReference type="Proteomes" id="UP000222542">
    <property type="component" value="Unassembled WGS sequence"/>
</dbReference>
<evidence type="ECO:0000313" key="2">
    <source>
        <dbReference type="Proteomes" id="UP000222542"/>
    </source>
</evidence>
<keyword evidence="2" id="KW-1185">Reference proteome</keyword>